<organism evidence="2 3">
    <name type="scientific">Megalops atlanticus</name>
    <name type="common">Tarpon</name>
    <name type="synonym">Clupea gigantea</name>
    <dbReference type="NCBI Taxonomy" id="7932"/>
    <lineage>
        <taxon>Eukaryota</taxon>
        <taxon>Metazoa</taxon>
        <taxon>Chordata</taxon>
        <taxon>Craniata</taxon>
        <taxon>Vertebrata</taxon>
        <taxon>Euteleostomi</taxon>
        <taxon>Actinopterygii</taxon>
        <taxon>Neopterygii</taxon>
        <taxon>Teleostei</taxon>
        <taxon>Elopiformes</taxon>
        <taxon>Megalopidae</taxon>
        <taxon>Megalops</taxon>
    </lineage>
</organism>
<proteinExistence type="predicted"/>
<evidence type="ECO:0000313" key="3">
    <source>
        <dbReference type="Proteomes" id="UP001046870"/>
    </source>
</evidence>
<comment type="caution">
    <text evidence="2">The sequence shown here is derived from an EMBL/GenBank/DDBJ whole genome shotgun (WGS) entry which is preliminary data.</text>
</comment>
<dbReference type="EMBL" id="JAFDVH010000014">
    <property type="protein sequence ID" value="KAG7465104.1"/>
    <property type="molecule type" value="Genomic_DNA"/>
</dbReference>
<accession>A0A9D3PRB7</accession>
<name>A0A9D3PRB7_MEGAT</name>
<feature type="region of interest" description="Disordered" evidence="1">
    <location>
        <begin position="1"/>
        <end position="66"/>
    </location>
</feature>
<evidence type="ECO:0000313" key="2">
    <source>
        <dbReference type="EMBL" id="KAG7465104.1"/>
    </source>
</evidence>
<sequence>MKPATDALLSERSAVNGRLSRDRGATEKRSATDQGDRSPRRTRQTRGTRRDAASSMSSKGWKQGNR</sequence>
<reference evidence="2" key="1">
    <citation type="submission" date="2021-01" db="EMBL/GenBank/DDBJ databases">
        <authorList>
            <person name="Zahm M."/>
            <person name="Roques C."/>
            <person name="Cabau C."/>
            <person name="Klopp C."/>
            <person name="Donnadieu C."/>
            <person name="Jouanno E."/>
            <person name="Lampietro C."/>
            <person name="Louis A."/>
            <person name="Herpin A."/>
            <person name="Echchiki A."/>
            <person name="Berthelot C."/>
            <person name="Parey E."/>
            <person name="Roest-Crollius H."/>
            <person name="Braasch I."/>
            <person name="Postlethwait J."/>
            <person name="Bobe J."/>
            <person name="Montfort J."/>
            <person name="Bouchez O."/>
            <person name="Begum T."/>
            <person name="Mejri S."/>
            <person name="Adams A."/>
            <person name="Chen W.-J."/>
            <person name="Guiguen Y."/>
        </authorList>
    </citation>
    <scope>NUCLEOTIDE SEQUENCE</scope>
    <source>
        <strain evidence="2">YG-15Mar2019-1</strain>
        <tissue evidence="2">Brain</tissue>
    </source>
</reference>
<feature type="compositionally biased region" description="Basic and acidic residues" evidence="1">
    <location>
        <begin position="19"/>
        <end position="39"/>
    </location>
</feature>
<feature type="compositionally biased region" description="Polar residues" evidence="1">
    <location>
        <begin position="54"/>
        <end position="66"/>
    </location>
</feature>
<gene>
    <name evidence="2" type="ORF">MATL_G00172670</name>
</gene>
<evidence type="ECO:0000256" key="1">
    <source>
        <dbReference type="SAM" id="MobiDB-lite"/>
    </source>
</evidence>
<protein>
    <submittedName>
        <fullName evidence="2">Uncharacterized protein</fullName>
    </submittedName>
</protein>
<dbReference type="Proteomes" id="UP001046870">
    <property type="component" value="Chromosome 14"/>
</dbReference>
<dbReference type="AlphaFoldDB" id="A0A9D3PRB7"/>
<keyword evidence="3" id="KW-1185">Reference proteome</keyword>